<keyword evidence="3" id="KW-0479">Metal-binding</keyword>
<accession>A0A550HZR6</accession>
<gene>
    <name evidence="7" type="ORF">FGM01_12030</name>
</gene>
<dbReference type="InterPro" id="IPR013766">
    <property type="entry name" value="Thioredoxin_domain"/>
</dbReference>
<dbReference type="InterPro" id="IPR036249">
    <property type="entry name" value="Thioredoxin-like_sf"/>
</dbReference>
<feature type="transmembrane region" description="Helical" evidence="5">
    <location>
        <begin position="6"/>
        <end position="25"/>
    </location>
</feature>
<dbReference type="Gene3D" id="3.40.30.10">
    <property type="entry name" value="Glutaredoxin"/>
    <property type="match status" value="1"/>
</dbReference>
<dbReference type="GO" id="GO:0046872">
    <property type="term" value="F:metal ion binding"/>
    <property type="evidence" value="ECO:0007669"/>
    <property type="project" value="UniProtKB-KW"/>
</dbReference>
<evidence type="ECO:0000256" key="3">
    <source>
        <dbReference type="PIRSR" id="PIRSR603782-1"/>
    </source>
</evidence>
<dbReference type="EMBL" id="VHSF01000003">
    <property type="protein sequence ID" value="TRO64222.1"/>
    <property type="molecule type" value="Genomic_DNA"/>
</dbReference>
<feature type="binding site" evidence="3">
    <location>
        <position position="102"/>
    </location>
    <ligand>
        <name>Cu cation</name>
        <dbReference type="ChEBI" id="CHEBI:23378"/>
    </ligand>
</feature>
<evidence type="ECO:0000313" key="7">
    <source>
        <dbReference type="EMBL" id="TRO64222.1"/>
    </source>
</evidence>
<keyword evidence="5" id="KW-0812">Transmembrane</keyword>
<dbReference type="Proteomes" id="UP000315131">
    <property type="component" value="Unassembled WGS sequence"/>
</dbReference>
<sequence>MKNYSYVGISLVILIFGIIFIPKIIDRISDNEIVSSNRLNQKKEHTLKKSDEPLSYIVLDGEKKRAPQFEFINQNGDTISNEDYKGKVYVVEFFFTTCPTICPIMNKNLVEIQEVFDDRKDFGIASFSIDPVHDTPEVLSEYASQYNITSPGWNLMTGDREEIYALANQGFGLYAGEDKNAAGGFAHQGLFALVDKDGFIRSRKDKFGNPLIYYRGSVERNKSVARGEEEPQIEILIEDINNLL</sequence>
<feature type="disulfide bond" description="Redox-active" evidence="4">
    <location>
        <begin position="98"/>
        <end position="102"/>
    </location>
</feature>
<organism evidence="7 8">
    <name type="scientific">Christiangramia sabulilitoris</name>
    <dbReference type="NCBI Taxonomy" id="2583991"/>
    <lineage>
        <taxon>Bacteria</taxon>
        <taxon>Pseudomonadati</taxon>
        <taxon>Bacteroidota</taxon>
        <taxon>Flavobacteriia</taxon>
        <taxon>Flavobacteriales</taxon>
        <taxon>Flavobacteriaceae</taxon>
        <taxon>Christiangramia</taxon>
    </lineage>
</organism>
<keyword evidence="2 3" id="KW-0186">Copper</keyword>
<feature type="domain" description="Thioredoxin" evidence="6">
    <location>
        <begin position="60"/>
        <end position="230"/>
    </location>
</feature>
<dbReference type="InterPro" id="IPR003782">
    <property type="entry name" value="SCO1/SenC"/>
</dbReference>
<dbReference type="PANTHER" id="PTHR12151">
    <property type="entry name" value="ELECTRON TRANSPORT PROTIN SCO1/SENC FAMILY MEMBER"/>
    <property type="match status" value="1"/>
</dbReference>
<dbReference type="AlphaFoldDB" id="A0A550HZR6"/>
<dbReference type="SUPFAM" id="SSF52833">
    <property type="entry name" value="Thioredoxin-like"/>
    <property type="match status" value="1"/>
</dbReference>
<evidence type="ECO:0000256" key="1">
    <source>
        <dbReference type="ARBA" id="ARBA00010996"/>
    </source>
</evidence>
<dbReference type="PANTHER" id="PTHR12151:SF25">
    <property type="entry name" value="LINALOOL DEHYDRATASE_ISOMERASE DOMAIN-CONTAINING PROTEIN"/>
    <property type="match status" value="1"/>
</dbReference>
<feature type="binding site" evidence="3">
    <location>
        <position position="98"/>
    </location>
    <ligand>
        <name>Cu cation</name>
        <dbReference type="ChEBI" id="CHEBI:23378"/>
    </ligand>
</feature>
<feature type="binding site" evidence="3">
    <location>
        <position position="187"/>
    </location>
    <ligand>
        <name>Cu cation</name>
        <dbReference type="ChEBI" id="CHEBI:23378"/>
    </ligand>
</feature>
<reference evidence="7 8" key="1">
    <citation type="submission" date="2019-06" db="EMBL/GenBank/DDBJ databases">
        <title>Gramella sabulilitoris sp. nov., isolated from a marine sand.</title>
        <authorList>
            <person name="Yoon J.-H."/>
        </authorList>
    </citation>
    <scope>NUCLEOTIDE SEQUENCE [LARGE SCALE GENOMIC DNA]</scope>
    <source>
        <strain evidence="7 8">HSMS-1</strain>
    </source>
</reference>
<evidence type="ECO:0000256" key="5">
    <source>
        <dbReference type="SAM" id="Phobius"/>
    </source>
</evidence>
<evidence type="ECO:0000259" key="6">
    <source>
        <dbReference type="PROSITE" id="PS51352"/>
    </source>
</evidence>
<dbReference type="CDD" id="cd02968">
    <property type="entry name" value="SCO"/>
    <property type="match status" value="1"/>
</dbReference>
<evidence type="ECO:0000313" key="8">
    <source>
        <dbReference type="Proteomes" id="UP000315131"/>
    </source>
</evidence>
<keyword evidence="5" id="KW-1133">Transmembrane helix</keyword>
<evidence type="ECO:0000256" key="4">
    <source>
        <dbReference type="PIRSR" id="PIRSR603782-2"/>
    </source>
</evidence>
<name>A0A550HZR6_9FLAO</name>
<evidence type="ECO:0000256" key="2">
    <source>
        <dbReference type="ARBA" id="ARBA00023008"/>
    </source>
</evidence>
<dbReference type="RefSeq" id="WP_143411419.1">
    <property type="nucleotide sequence ID" value="NZ_VHSF01000003.1"/>
</dbReference>
<keyword evidence="4" id="KW-1015">Disulfide bond</keyword>
<protein>
    <submittedName>
        <fullName evidence="7">SCO family protein</fullName>
    </submittedName>
</protein>
<keyword evidence="5" id="KW-0472">Membrane</keyword>
<comment type="caution">
    <text evidence="7">The sequence shown here is derived from an EMBL/GenBank/DDBJ whole genome shotgun (WGS) entry which is preliminary data.</text>
</comment>
<comment type="similarity">
    <text evidence="1">Belongs to the SCO1/2 family.</text>
</comment>
<dbReference type="Pfam" id="PF02630">
    <property type="entry name" value="SCO1-SenC"/>
    <property type="match status" value="1"/>
</dbReference>
<dbReference type="PROSITE" id="PS51352">
    <property type="entry name" value="THIOREDOXIN_2"/>
    <property type="match status" value="1"/>
</dbReference>
<keyword evidence="8" id="KW-1185">Reference proteome</keyword>
<dbReference type="OrthoDB" id="9811998at2"/>
<proteinExistence type="inferred from homology"/>